<proteinExistence type="predicted"/>
<evidence type="ECO:0000313" key="2">
    <source>
        <dbReference type="Proteomes" id="UP000789920"/>
    </source>
</evidence>
<dbReference type="EMBL" id="CAJVQC010072643">
    <property type="protein sequence ID" value="CAG8811644.1"/>
    <property type="molecule type" value="Genomic_DNA"/>
</dbReference>
<evidence type="ECO:0000313" key="1">
    <source>
        <dbReference type="EMBL" id="CAG8811644.1"/>
    </source>
</evidence>
<reference evidence="1" key="1">
    <citation type="submission" date="2021-06" db="EMBL/GenBank/DDBJ databases">
        <authorList>
            <person name="Kallberg Y."/>
            <person name="Tangrot J."/>
            <person name="Rosling A."/>
        </authorList>
    </citation>
    <scope>NUCLEOTIDE SEQUENCE</scope>
    <source>
        <strain evidence="1">MA461A</strain>
    </source>
</reference>
<dbReference type="Proteomes" id="UP000789920">
    <property type="component" value="Unassembled WGS sequence"/>
</dbReference>
<sequence length="162" mass="18668">ADALWHRNTVQIIGLVVFNFISLAYAGIQLYQHEILEDKGTDNATYVPTNPIFPKGDEHRNAPKEYYEAIMQPIEHTIIGLISAFSVYMVFMSFSLYKEFGWENYKTYSADIQLRNTHMSLTILQTLIKMDLFFIGSYALQLVPSRTIGYSSYFLSIMEVVL</sequence>
<protein>
    <submittedName>
        <fullName evidence="1">835_t:CDS:1</fullName>
    </submittedName>
</protein>
<feature type="non-terminal residue" evidence="1">
    <location>
        <position position="162"/>
    </location>
</feature>
<feature type="non-terminal residue" evidence="1">
    <location>
        <position position="1"/>
    </location>
</feature>
<name>A0ACA9RWU0_9GLOM</name>
<gene>
    <name evidence="1" type="ORF">RPERSI_LOCUS23361</name>
</gene>
<comment type="caution">
    <text evidence="1">The sequence shown here is derived from an EMBL/GenBank/DDBJ whole genome shotgun (WGS) entry which is preliminary data.</text>
</comment>
<organism evidence="1 2">
    <name type="scientific">Racocetra persica</name>
    <dbReference type="NCBI Taxonomy" id="160502"/>
    <lineage>
        <taxon>Eukaryota</taxon>
        <taxon>Fungi</taxon>
        <taxon>Fungi incertae sedis</taxon>
        <taxon>Mucoromycota</taxon>
        <taxon>Glomeromycotina</taxon>
        <taxon>Glomeromycetes</taxon>
        <taxon>Diversisporales</taxon>
        <taxon>Gigasporaceae</taxon>
        <taxon>Racocetra</taxon>
    </lineage>
</organism>
<keyword evidence="2" id="KW-1185">Reference proteome</keyword>
<accession>A0ACA9RWU0</accession>